<gene>
    <name evidence="5" type="ORF">BLA29_012859</name>
</gene>
<dbReference type="OrthoDB" id="202203at2759"/>
<name>A0A1Y3APM8_EURMA</name>
<feature type="non-terminal residue" evidence="5">
    <location>
        <position position="95"/>
    </location>
</feature>
<feature type="domain" description="FAD/NAD(P)-binding" evidence="4">
    <location>
        <begin position="4"/>
        <end position="89"/>
    </location>
</feature>
<comment type="cofactor">
    <cofactor evidence="1">
        <name>FAD</name>
        <dbReference type="ChEBI" id="CHEBI:57692"/>
    </cofactor>
</comment>
<dbReference type="PANTHER" id="PTHR43429:SF2">
    <property type="entry name" value="PYRIDINE NUCLEOTIDE-DISULFIDE OXIDOREDUCTASE DOMAIN-CONTAINING PROTEIN 1"/>
    <property type="match status" value="1"/>
</dbReference>
<evidence type="ECO:0000313" key="5">
    <source>
        <dbReference type="EMBL" id="OTF70412.1"/>
    </source>
</evidence>
<dbReference type="AlphaFoldDB" id="A0A1Y3APM8"/>
<dbReference type="InterPro" id="IPR050260">
    <property type="entry name" value="FAD-bd_OxRdtase"/>
</dbReference>
<dbReference type="GO" id="GO:0016491">
    <property type="term" value="F:oxidoreductase activity"/>
    <property type="evidence" value="ECO:0007669"/>
    <property type="project" value="InterPro"/>
</dbReference>
<protein>
    <recommendedName>
        <fullName evidence="4">FAD/NAD(P)-binding domain-containing protein</fullName>
    </recommendedName>
</protein>
<comment type="caution">
    <text evidence="5">The sequence shown here is derived from an EMBL/GenBank/DDBJ whole genome shotgun (WGS) entry which is preliminary data.</text>
</comment>
<dbReference type="Gene3D" id="3.50.50.60">
    <property type="entry name" value="FAD/NAD(P)-binding domain"/>
    <property type="match status" value="1"/>
</dbReference>
<dbReference type="InterPro" id="IPR023753">
    <property type="entry name" value="FAD/NAD-binding_dom"/>
</dbReference>
<evidence type="ECO:0000256" key="1">
    <source>
        <dbReference type="ARBA" id="ARBA00001974"/>
    </source>
</evidence>
<dbReference type="Pfam" id="PF07992">
    <property type="entry name" value="Pyr_redox_2"/>
    <property type="match status" value="1"/>
</dbReference>
<dbReference type="InterPro" id="IPR036188">
    <property type="entry name" value="FAD/NAD-bd_sf"/>
</dbReference>
<dbReference type="SUPFAM" id="SSF51905">
    <property type="entry name" value="FAD/NAD(P)-binding domain"/>
    <property type="match status" value="1"/>
</dbReference>
<dbReference type="PANTHER" id="PTHR43429">
    <property type="entry name" value="PYRIDINE NUCLEOTIDE-DISULFIDE OXIDOREDUCTASE DOMAIN-CONTAINING"/>
    <property type="match status" value="1"/>
</dbReference>
<reference evidence="5 6" key="1">
    <citation type="submission" date="2017-03" db="EMBL/GenBank/DDBJ databases">
        <title>Genome Survey of Euroglyphus maynei.</title>
        <authorList>
            <person name="Arlian L.G."/>
            <person name="Morgan M.S."/>
            <person name="Rider S.D."/>
        </authorList>
    </citation>
    <scope>NUCLEOTIDE SEQUENCE [LARGE SCALE GENOMIC DNA]</scope>
    <source>
        <strain evidence="5">Arlian Lab</strain>
        <tissue evidence="5">Whole body</tissue>
    </source>
</reference>
<evidence type="ECO:0000313" key="6">
    <source>
        <dbReference type="Proteomes" id="UP000194236"/>
    </source>
</evidence>
<keyword evidence="3" id="KW-0274">FAD</keyword>
<accession>A0A1Y3APM8</accession>
<proteinExistence type="predicted"/>
<keyword evidence="2" id="KW-0285">Flavoprotein</keyword>
<keyword evidence="6" id="KW-1185">Reference proteome</keyword>
<dbReference type="EMBL" id="MUJZ01065903">
    <property type="protein sequence ID" value="OTF70412.1"/>
    <property type="molecule type" value="Genomic_DNA"/>
</dbReference>
<evidence type="ECO:0000256" key="2">
    <source>
        <dbReference type="ARBA" id="ARBA00022630"/>
    </source>
</evidence>
<evidence type="ECO:0000259" key="4">
    <source>
        <dbReference type="Pfam" id="PF07992"/>
    </source>
</evidence>
<evidence type="ECO:0000256" key="3">
    <source>
        <dbReference type="ARBA" id="ARBA00022827"/>
    </source>
</evidence>
<dbReference type="Proteomes" id="UP000194236">
    <property type="component" value="Unassembled WGS sequence"/>
</dbReference>
<sequence length="95" mass="10416">MDPLIVIGGGIAGVTCAKLFSIDQPNHRVILVSASSVVKTIANLKTLGRSIDMFDVIEQNANALKSSNLEVMMNKKVIRLDSNQHRIQLDDGQWL</sequence>
<organism evidence="5 6">
    <name type="scientific">Euroglyphus maynei</name>
    <name type="common">Mayne's house dust mite</name>
    <dbReference type="NCBI Taxonomy" id="6958"/>
    <lineage>
        <taxon>Eukaryota</taxon>
        <taxon>Metazoa</taxon>
        <taxon>Ecdysozoa</taxon>
        <taxon>Arthropoda</taxon>
        <taxon>Chelicerata</taxon>
        <taxon>Arachnida</taxon>
        <taxon>Acari</taxon>
        <taxon>Acariformes</taxon>
        <taxon>Sarcoptiformes</taxon>
        <taxon>Astigmata</taxon>
        <taxon>Psoroptidia</taxon>
        <taxon>Analgoidea</taxon>
        <taxon>Pyroglyphidae</taxon>
        <taxon>Pyroglyphinae</taxon>
        <taxon>Euroglyphus</taxon>
    </lineage>
</organism>